<dbReference type="AlphaFoldDB" id="A0A7C3PEP7"/>
<proteinExistence type="predicted"/>
<evidence type="ECO:0000313" key="5">
    <source>
        <dbReference type="EMBL" id="HFM97935.1"/>
    </source>
</evidence>
<dbReference type="PROSITE" id="PS50206">
    <property type="entry name" value="RHODANESE_3"/>
    <property type="match status" value="2"/>
</dbReference>
<dbReference type="InterPro" id="IPR001763">
    <property type="entry name" value="Rhodanese-like_dom"/>
</dbReference>
<dbReference type="Gene3D" id="3.40.250.10">
    <property type="entry name" value="Rhodanese-like domain"/>
    <property type="match status" value="2"/>
</dbReference>
<evidence type="ECO:0000256" key="1">
    <source>
        <dbReference type="ARBA" id="ARBA00022737"/>
    </source>
</evidence>
<dbReference type="PROSITE" id="PS00683">
    <property type="entry name" value="RHODANESE_2"/>
    <property type="match status" value="1"/>
</dbReference>
<accession>A0A7C3PEP7</accession>
<dbReference type="SMART" id="SM00450">
    <property type="entry name" value="RHOD"/>
    <property type="match status" value="2"/>
</dbReference>
<dbReference type="PANTHER" id="PTHR43855:SF1">
    <property type="entry name" value="THIOSULFATE SULFURTRANSFERASE"/>
    <property type="match status" value="1"/>
</dbReference>
<dbReference type="InterPro" id="IPR036873">
    <property type="entry name" value="Rhodanese-like_dom_sf"/>
</dbReference>
<evidence type="ECO:0000259" key="4">
    <source>
        <dbReference type="PROSITE" id="PS50206"/>
    </source>
</evidence>
<keyword evidence="1" id="KW-0677">Repeat</keyword>
<feature type="domain" description="Rhodanese" evidence="4">
    <location>
        <begin position="158"/>
        <end position="276"/>
    </location>
</feature>
<evidence type="ECO:0000256" key="3">
    <source>
        <dbReference type="RuleBase" id="RU000507"/>
    </source>
</evidence>
<dbReference type="PANTHER" id="PTHR43855">
    <property type="entry name" value="THIOSULFATE SULFURTRANSFERASE"/>
    <property type="match status" value="1"/>
</dbReference>
<comment type="caution">
    <text evidence="5">The sequence shown here is derived from an EMBL/GenBank/DDBJ whole genome shotgun (WGS) entry which is preliminary data.</text>
</comment>
<name>A0A7C3PEP7_9CYAN</name>
<organism evidence="5">
    <name type="scientific">Oscillatoriales cyanobacterium SpSt-418</name>
    <dbReference type="NCBI Taxonomy" id="2282169"/>
    <lineage>
        <taxon>Bacteria</taxon>
        <taxon>Bacillati</taxon>
        <taxon>Cyanobacteriota</taxon>
        <taxon>Cyanophyceae</taxon>
        <taxon>Oscillatoriophycideae</taxon>
        <taxon>Oscillatoriales</taxon>
    </lineage>
</organism>
<dbReference type="InterPro" id="IPR001307">
    <property type="entry name" value="Thiosulphate_STrfase_CS"/>
</dbReference>
<evidence type="ECO:0000256" key="2">
    <source>
        <dbReference type="ARBA" id="ARBA00047549"/>
    </source>
</evidence>
<dbReference type="CDD" id="cd01448">
    <property type="entry name" value="TST_Repeat_1"/>
    <property type="match status" value="1"/>
</dbReference>
<protein>
    <recommendedName>
        <fullName evidence="3">Sulfurtransferase</fullName>
    </recommendedName>
</protein>
<keyword evidence="3 5" id="KW-0808">Transferase</keyword>
<dbReference type="EMBL" id="DSRU01000127">
    <property type="protein sequence ID" value="HFM97935.1"/>
    <property type="molecule type" value="Genomic_DNA"/>
</dbReference>
<gene>
    <name evidence="5" type="ORF">ENR64_09240</name>
</gene>
<dbReference type="Pfam" id="PF00581">
    <property type="entry name" value="Rhodanese"/>
    <property type="match status" value="2"/>
</dbReference>
<dbReference type="InterPro" id="IPR051126">
    <property type="entry name" value="Thiosulfate_sulfurtransferase"/>
</dbReference>
<reference evidence="5" key="1">
    <citation type="journal article" date="2020" name="mSystems">
        <title>Genome- and Community-Level Interaction Insights into Carbon Utilization and Element Cycling Functions of Hydrothermarchaeota in Hydrothermal Sediment.</title>
        <authorList>
            <person name="Zhou Z."/>
            <person name="Liu Y."/>
            <person name="Xu W."/>
            <person name="Pan J."/>
            <person name="Luo Z.H."/>
            <person name="Li M."/>
        </authorList>
    </citation>
    <scope>NUCLEOTIDE SEQUENCE [LARGE SCALE GENOMIC DNA]</scope>
    <source>
        <strain evidence="5">SpSt-418</strain>
    </source>
</reference>
<dbReference type="SUPFAM" id="SSF52821">
    <property type="entry name" value="Rhodanese/Cell cycle control phosphatase"/>
    <property type="match status" value="2"/>
</dbReference>
<dbReference type="CDD" id="cd01449">
    <property type="entry name" value="TST_Repeat_2"/>
    <property type="match status" value="1"/>
</dbReference>
<feature type="domain" description="Rhodanese" evidence="4">
    <location>
        <begin position="21"/>
        <end position="127"/>
    </location>
</feature>
<comment type="catalytic activity">
    <reaction evidence="2">
        <text>thiosulfate + hydrogen cyanide = thiocyanate + sulfite + 2 H(+)</text>
        <dbReference type="Rhea" id="RHEA:16881"/>
        <dbReference type="ChEBI" id="CHEBI:15378"/>
        <dbReference type="ChEBI" id="CHEBI:17359"/>
        <dbReference type="ChEBI" id="CHEBI:18022"/>
        <dbReference type="ChEBI" id="CHEBI:18407"/>
        <dbReference type="ChEBI" id="CHEBI:33542"/>
        <dbReference type="EC" id="2.8.1.1"/>
    </reaction>
</comment>
<dbReference type="GO" id="GO:0004792">
    <property type="term" value="F:thiosulfate-cyanide sulfurtransferase activity"/>
    <property type="evidence" value="ECO:0007669"/>
    <property type="project" value="UniProtKB-EC"/>
</dbReference>
<sequence>MTSKTDLRVVVDTQWLGDRLDDPSVRIVEVEMTPALYKDAHIPGAVFWNIMADLLLPDLRQNLDVNHIERLLSRSGITNETTVVAYGSYPGIGSWIFWLLKLFGHADVRVLNGGHQKWMAEGRPVSSKFSTFAPVEYRAKPLDMNLRVLADEVKTAIDRPDQVLLDVRTLQEYQGEYFLMKPPEGIERAGHIPGATHLEHILTLNEDGTFKAISELQKLFTSRGMTPDKEIFPYCAIGGRSAYIWFVLKYLLGYPNVRNYDGSWNEWSRLPNALIEK</sequence>